<dbReference type="OrthoDB" id="964185at2"/>
<organism evidence="1 2">
    <name type="scientific">Spirosoma montaniterrae</name>
    <dbReference type="NCBI Taxonomy" id="1178516"/>
    <lineage>
        <taxon>Bacteria</taxon>
        <taxon>Pseudomonadati</taxon>
        <taxon>Bacteroidota</taxon>
        <taxon>Cytophagia</taxon>
        <taxon>Cytophagales</taxon>
        <taxon>Cytophagaceae</taxon>
        <taxon>Spirosoma</taxon>
    </lineage>
</organism>
<keyword evidence="2" id="KW-1185">Reference proteome</keyword>
<protein>
    <submittedName>
        <fullName evidence="1">Uncharacterized protein</fullName>
    </submittedName>
</protein>
<dbReference type="RefSeq" id="WP_083732865.1">
    <property type="nucleotide sequence ID" value="NZ_CP014263.1"/>
</dbReference>
<evidence type="ECO:0000313" key="2">
    <source>
        <dbReference type="Proteomes" id="UP000187941"/>
    </source>
</evidence>
<reference evidence="1 2" key="1">
    <citation type="submission" date="2016-01" db="EMBL/GenBank/DDBJ databases">
        <authorList>
            <person name="Oliw E.H."/>
        </authorList>
    </citation>
    <scope>NUCLEOTIDE SEQUENCE [LARGE SCALE GENOMIC DNA]</scope>
    <source>
        <strain evidence="1 2">DY10</strain>
    </source>
</reference>
<dbReference type="KEGG" id="smon:AWR27_14690"/>
<evidence type="ECO:0000313" key="1">
    <source>
        <dbReference type="EMBL" id="AQG80460.1"/>
    </source>
</evidence>
<dbReference type="EMBL" id="CP014263">
    <property type="protein sequence ID" value="AQG80460.1"/>
    <property type="molecule type" value="Genomic_DNA"/>
</dbReference>
<accession>A0A1P9WYK5</accession>
<sequence length="140" mass="16114">MNTEQLINLIQAAQTPDQIREANRLAAAYLKASEGLDSYEKQAVQRAKSDALNRFLDEVEFEQQETLRFLALNGKQYDLNEWLTPMEYARKYNLRSVNNVTNWMIRGVIPPADIVDVPELNGLRLVRDRVYKEIPQGMGS</sequence>
<gene>
    <name evidence="1" type="ORF">AWR27_14690</name>
</gene>
<dbReference type="AlphaFoldDB" id="A0A1P9WYK5"/>
<dbReference type="Proteomes" id="UP000187941">
    <property type="component" value="Chromosome"/>
</dbReference>
<proteinExistence type="predicted"/>
<name>A0A1P9WYK5_9BACT</name>